<keyword evidence="3" id="KW-0488">Methylation</keyword>
<evidence type="ECO:0000313" key="11">
    <source>
        <dbReference type="EMBL" id="ELU01289.1"/>
    </source>
</evidence>
<dbReference type="SMART" id="SM00173">
    <property type="entry name" value="RAS"/>
    <property type="match status" value="1"/>
</dbReference>
<dbReference type="Gene3D" id="3.40.50.300">
    <property type="entry name" value="P-loop containing nucleotide triphosphate hydrolases"/>
    <property type="match status" value="1"/>
</dbReference>
<sequence length="252" mass="28086">MAEVDIRRRTKSSSDAINESGAIQSVLSKPKTDCYRVVVMGAAGVGKTCIINRFLYENFLNDYKATIEELHRGEYSVNGATITLDILDTTGSYAFPAMRKLSITTGNAFLLVYSLGDDESFEEVKNLRQQILEIKRTNCDSLDPTDDHLDPMNPPIVIVGNKLDLCSNESTHKKDREMPKVAVESLVNIDWNHGYVEASAKENININGIFKELLSQAKVQLLTSPAVIRKRRQSLPASSSKNSRRKDSCRVS</sequence>
<evidence type="ECO:0000256" key="3">
    <source>
        <dbReference type="ARBA" id="ARBA00022481"/>
    </source>
</evidence>
<evidence type="ECO:0000256" key="10">
    <source>
        <dbReference type="SAM" id="MobiDB-lite"/>
    </source>
</evidence>
<dbReference type="InterPro" id="IPR027417">
    <property type="entry name" value="P-loop_NTPase"/>
</dbReference>
<keyword evidence="6" id="KW-0472">Membrane</keyword>
<dbReference type="STRING" id="283909.R7U5N7"/>
<reference evidence="12" key="3">
    <citation type="submission" date="2015-06" db="UniProtKB">
        <authorList>
            <consortium name="EnsemblMetazoa"/>
        </authorList>
    </citation>
    <scope>IDENTIFICATION</scope>
</reference>
<dbReference type="OMA" id="DFRPPMN"/>
<dbReference type="AlphaFoldDB" id="R7U5N7"/>
<feature type="region of interest" description="Disordered" evidence="10">
    <location>
        <begin position="231"/>
        <end position="252"/>
    </location>
</feature>
<organism evidence="11">
    <name type="scientific">Capitella teleta</name>
    <name type="common">Polychaete worm</name>
    <dbReference type="NCBI Taxonomy" id="283909"/>
    <lineage>
        <taxon>Eukaryota</taxon>
        <taxon>Metazoa</taxon>
        <taxon>Spiralia</taxon>
        <taxon>Lophotrochozoa</taxon>
        <taxon>Annelida</taxon>
        <taxon>Polychaeta</taxon>
        <taxon>Sedentaria</taxon>
        <taxon>Scolecida</taxon>
        <taxon>Capitellidae</taxon>
        <taxon>Capitella</taxon>
    </lineage>
</organism>
<dbReference type="PROSITE" id="PS51421">
    <property type="entry name" value="RAS"/>
    <property type="match status" value="1"/>
</dbReference>
<gene>
    <name evidence="11" type="ORF">CAPTEDRAFT_156740</name>
</gene>
<evidence type="ECO:0000256" key="5">
    <source>
        <dbReference type="ARBA" id="ARBA00023134"/>
    </source>
</evidence>
<comment type="similarity">
    <text evidence="9">Belongs to the small GTPase superfamily. RasD family.</text>
</comment>
<dbReference type="FunCoup" id="R7U5N7">
    <property type="interactions" value="67"/>
</dbReference>
<dbReference type="HOGENOM" id="CLU_041217_9_3_1"/>
<dbReference type="InterPro" id="IPR052236">
    <property type="entry name" value="Small_GTPase_RasD"/>
</dbReference>
<dbReference type="Pfam" id="PF00071">
    <property type="entry name" value="Ras"/>
    <property type="match status" value="1"/>
</dbReference>
<protein>
    <recommendedName>
        <fullName evidence="14">Small monomeric GTPase</fullName>
    </recommendedName>
</protein>
<evidence type="ECO:0000313" key="12">
    <source>
        <dbReference type="EnsemblMetazoa" id="CapteP156740"/>
    </source>
</evidence>
<dbReference type="PANTHER" id="PTHR46149:SF7">
    <property type="entry name" value="GTP-BINDING PROTEIN DI-RAS2"/>
    <property type="match status" value="1"/>
</dbReference>
<name>R7U5N7_CAPTE</name>
<keyword evidence="4" id="KW-0547">Nucleotide-binding</keyword>
<evidence type="ECO:0000256" key="4">
    <source>
        <dbReference type="ARBA" id="ARBA00022741"/>
    </source>
</evidence>
<keyword evidence="8" id="KW-0636">Prenylation</keyword>
<evidence type="ECO:0000256" key="7">
    <source>
        <dbReference type="ARBA" id="ARBA00023288"/>
    </source>
</evidence>
<dbReference type="PANTHER" id="PTHR46149">
    <property type="entry name" value="MIP08469P"/>
    <property type="match status" value="1"/>
</dbReference>
<evidence type="ECO:0000256" key="9">
    <source>
        <dbReference type="ARBA" id="ARBA00038061"/>
    </source>
</evidence>
<dbReference type="NCBIfam" id="TIGR00231">
    <property type="entry name" value="small_GTP"/>
    <property type="match status" value="1"/>
</dbReference>
<evidence type="ECO:0000256" key="8">
    <source>
        <dbReference type="ARBA" id="ARBA00023289"/>
    </source>
</evidence>
<evidence type="ECO:0000256" key="6">
    <source>
        <dbReference type="ARBA" id="ARBA00023136"/>
    </source>
</evidence>
<dbReference type="OrthoDB" id="265044at2759"/>
<comment type="subcellular location">
    <subcellularLocation>
        <location evidence="1">Cell membrane</location>
        <topology evidence="1">Lipid-anchor</topology>
    </subcellularLocation>
</comment>
<dbReference type="FunFam" id="3.40.50.300:FF:000475">
    <property type="entry name" value="GTP-binding protein Rhes"/>
    <property type="match status" value="1"/>
</dbReference>
<keyword evidence="13" id="KW-1185">Reference proteome</keyword>
<accession>R7U5N7</accession>
<dbReference type="Proteomes" id="UP000014760">
    <property type="component" value="Unassembled WGS sequence"/>
</dbReference>
<dbReference type="EMBL" id="AMQN01009336">
    <property type="status" value="NOT_ANNOTATED_CDS"/>
    <property type="molecule type" value="Genomic_DNA"/>
</dbReference>
<reference evidence="13" key="1">
    <citation type="submission" date="2012-12" db="EMBL/GenBank/DDBJ databases">
        <authorList>
            <person name="Hellsten U."/>
            <person name="Grimwood J."/>
            <person name="Chapman J.A."/>
            <person name="Shapiro H."/>
            <person name="Aerts A."/>
            <person name="Otillar R.P."/>
            <person name="Terry A.Y."/>
            <person name="Boore J.L."/>
            <person name="Simakov O."/>
            <person name="Marletaz F."/>
            <person name="Cho S.-J."/>
            <person name="Edsinger-Gonzales E."/>
            <person name="Havlak P."/>
            <person name="Kuo D.-H."/>
            <person name="Larsson T."/>
            <person name="Lv J."/>
            <person name="Arendt D."/>
            <person name="Savage R."/>
            <person name="Osoegawa K."/>
            <person name="de Jong P."/>
            <person name="Lindberg D.R."/>
            <person name="Seaver E.C."/>
            <person name="Weisblat D.A."/>
            <person name="Putnam N.H."/>
            <person name="Grigoriev I.V."/>
            <person name="Rokhsar D.S."/>
        </authorList>
    </citation>
    <scope>NUCLEOTIDE SEQUENCE</scope>
    <source>
        <strain evidence="13">I ESC-2004</strain>
    </source>
</reference>
<dbReference type="SMART" id="SM00175">
    <property type="entry name" value="RAB"/>
    <property type="match status" value="1"/>
</dbReference>
<reference evidence="11 13" key="2">
    <citation type="journal article" date="2013" name="Nature">
        <title>Insights into bilaterian evolution from three spiralian genomes.</title>
        <authorList>
            <person name="Simakov O."/>
            <person name="Marletaz F."/>
            <person name="Cho S.J."/>
            <person name="Edsinger-Gonzales E."/>
            <person name="Havlak P."/>
            <person name="Hellsten U."/>
            <person name="Kuo D.H."/>
            <person name="Larsson T."/>
            <person name="Lv J."/>
            <person name="Arendt D."/>
            <person name="Savage R."/>
            <person name="Osoegawa K."/>
            <person name="de Jong P."/>
            <person name="Grimwood J."/>
            <person name="Chapman J.A."/>
            <person name="Shapiro H."/>
            <person name="Aerts A."/>
            <person name="Otillar R.P."/>
            <person name="Terry A.Y."/>
            <person name="Boore J.L."/>
            <person name="Grigoriev I.V."/>
            <person name="Lindberg D.R."/>
            <person name="Seaver E.C."/>
            <person name="Weisblat D.A."/>
            <person name="Putnam N.H."/>
            <person name="Rokhsar D.S."/>
        </authorList>
    </citation>
    <scope>NUCLEOTIDE SEQUENCE</scope>
    <source>
        <strain evidence="11 13">I ESC-2004</strain>
    </source>
</reference>
<evidence type="ECO:0000313" key="13">
    <source>
        <dbReference type="Proteomes" id="UP000014760"/>
    </source>
</evidence>
<dbReference type="GO" id="GO:0005886">
    <property type="term" value="C:plasma membrane"/>
    <property type="evidence" value="ECO:0007669"/>
    <property type="project" value="UniProtKB-SubCell"/>
</dbReference>
<evidence type="ECO:0000256" key="2">
    <source>
        <dbReference type="ARBA" id="ARBA00022475"/>
    </source>
</evidence>
<proteinExistence type="inferred from homology"/>
<dbReference type="InterPro" id="IPR005225">
    <property type="entry name" value="Small_GTP-bd"/>
</dbReference>
<dbReference type="PROSITE" id="PS51420">
    <property type="entry name" value="RHO"/>
    <property type="match status" value="1"/>
</dbReference>
<dbReference type="SUPFAM" id="SSF52540">
    <property type="entry name" value="P-loop containing nucleoside triphosphate hydrolases"/>
    <property type="match status" value="1"/>
</dbReference>
<dbReference type="EMBL" id="KB305197">
    <property type="protein sequence ID" value="ELU01289.1"/>
    <property type="molecule type" value="Genomic_DNA"/>
</dbReference>
<keyword evidence="5" id="KW-0342">GTP-binding</keyword>
<dbReference type="PRINTS" id="PR00449">
    <property type="entry name" value="RASTRNSFRMNG"/>
</dbReference>
<keyword evidence="7" id="KW-0449">Lipoprotein</keyword>
<evidence type="ECO:0000256" key="1">
    <source>
        <dbReference type="ARBA" id="ARBA00004193"/>
    </source>
</evidence>
<dbReference type="EnsemblMetazoa" id="CapteT156740">
    <property type="protein sequence ID" value="CapteP156740"/>
    <property type="gene ID" value="CapteG156740"/>
</dbReference>
<dbReference type="PROSITE" id="PS51419">
    <property type="entry name" value="RAB"/>
    <property type="match status" value="1"/>
</dbReference>
<dbReference type="GO" id="GO:0005525">
    <property type="term" value="F:GTP binding"/>
    <property type="evidence" value="ECO:0007669"/>
    <property type="project" value="UniProtKB-KW"/>
</dbReference>
<dbReference type="InterPro" id="IPR001806">
    <property type="entry name" value="Small_GTPase"/>
</dbReference>
<keyword evidence="2" id="KW-1003">Cell membrane</keyword>
<evidence type="ECO:0008006" key="14">
    <source>
        <dbReference type="Google" id="ProtNLM"/>
    </source>
</evidence>
<dbReference type="SMART" id="SM00174">
    <property type="entry name" value="RHO"/>
    <property type="match status" value="1"/>
</dbReference>
<dbReference type="GO" id="GO:0003924">
    <property type="term" value="F:GTPase activity"/>
    <property type="evidence" value="ECO:0007669"/>
    <property type="project" value="InterPro"/>
</dbReference>